<reference evidence="1" key="1">
    <citation type="journal article" date="2014" name="Front. Microbiol.">
        <title>High frequency of phylogenetically diverse reductive dehalogenase-homologous genes in deep subseafloor sedimentary metagenomes.</title>
        <authorList>
            <person name="Kawai M."/>
            <person name="Futagami T."/>
            <person name="Toyoda A."/>
            <person name="Takaki Y."/>
            <person name="Nishi S."/>
            <person name="Hori S."/>
            <person name="Arai W."/>
            <person name="Tsubouchi T."/>
            <person name="Morono Y."/>
            <person name="Uchiyama I."/>
            <person name="Ito T."/>
            <person name="Fujiyama A."/>
            <person name="Inagaki F."/>
            <person name="Takami H."/>
        </authorList>
    </citation>
    <scope>NUCLEOTIDE SEQUENCE</scope>
    <source>
        <strain evidence="1">Expedition CK06-06</strain>
    </source>
</reference>
<gene>
    <name evidence="1" type="ORF">S12H4_12426</name>
</gene>
<name>X1TWK2_9ZZZZ</name>
<organism evidence="1">
    <name type="scientific">marine sediment metagenome</name>
    <dbReference type="NCBI Taxonomy" id="412755"/>
    <lineage>
        <taxon>unclassified sequences</taxon>
        <taxon>metagenomes</taxon>
        <taxon>ecological metagenomes</taxon>
    </lineage>
</organism>
<evidence type="ECO:0000313" key="1">
    <source>
        <dbReference type="EMBL" id="GAI84409.1"/>
    </source>
</evidence>
<comment type="caution">
    <text evidence="1">The sequence shown here is derived from an EMBL/GenBank/DDBJ whole genome shotgun (WGS) entry which is preliminary data.</text>
</comment>
<dbReference type="EMBL" id="BARW01005912">
    <property type="protein sequence ID" value="GAI84409.1"/>
    <property type="molecule type" value="Genomic_DNA"/>
</dbReference>
<protein>
    <submittedName>
        <fullName evidence="1">Uncharacterized protein</fullName>
    </submittedName>
</protein>
<sequence length="42" mass="4565">DPISMTLILINLGQILNLRIESLTSPETPVTPGKNSLKYGNL</sequence>
<feature type="non-terminal residue" evidence="1">
    <location>
        <position position="1"/>
    </location>
</feature>
<proteinExistence type="predicted"/>
<dbReference type="AlphaFoldDB" id="X1TWK2"/>
<accession>X1TWK2</accession>